<evidence type="ECO:0000313" key="2">
    <source>
        <dbReference type="EMBL" id="RKD95620.1"/>
    </source>
</evidence>
<dbReference type="RefSeq" id="WP_120244872.1">
    <property type="nucleotide sequence ID" value="NZ_RAPO01000002.1"/>
</dbReference>
<dbReference type="EMBL" id="RAPO01000002">
    <property type="protein sequence ID" value="RKD95620.1"/>
    <property type="molecule type" value="Genomic_DNA"/>
</dbReference>
<dbReference type="Pfam" id="PF26406">
    <property type="entry name" value="DUF8104"/>
    <property type="match status" value="1"/>
</dbReference>
<feature type="coiled-coil region" evidence="1">
    <location>
        <begin position="37"/>
        <end position="143"/>
    </location>
</feature>
<dbReference type="InterPro" id="IPR058417">
    <property type="entry name" value="DUF8104"/>
</dbReference>
<organism evidence="2 3">
    <name type="scientific">Halopiger aswanensis</name>
    <dbReference type="NCBI Taxonomy" id="148449"/>
    <lineage>
        <taxon>Archaea</taxon>
        <taxon>Methanobacteriati</taxon>
        <taxon>Methanobacteriota</taxon>
        <taxon>Stenosarchaea group</taxon>
        <taxon>Halobacteria</taxon>
        <taxon>Halobacteriales</taxon>
        <taxon>Natrialbaceae</taxon>
        <taxon>Halopiger</taxon>
    </lineage>
</organism>
<accession>A0A3R7FWA6</accession>
<proteinExistence type="predicted"/>
<keyword evidence="3" id="KW-1185">Reference proteome</keyword>
<reference evidence="2 3" key="1">
    <citation type="submission" date="2018-09" db="EMBL/GenBank/DDBJ databases">
        <title>Genomic Encyclopedia of Archaeal and Bacterial Type Strains, Phase II (KMG-II): from individual species to whole genera.</title>
        <authorList>
            <person name="Goeker M."/>
        </authorList>
    </citation>
    <scope>NUCLEOTIDE SEQUENCE [LARGE SCALE GENOMIC DNA]</scope>
    <source>
        <strain evidence="2 3">DSM 13151</strain>
    </source>
</reference>
<name>A0A3R7FWA6_9EURY</name>
<evidence type="ECO:0000313" key="3">
    <source>
        <dbReference type="Proteomes" id="UP000283805"/>
    </source>
</evidence>
<comment type="caution">
    <text evidence="2">The sequence shown here is derived from an EMBL/GenBank/DDBJ whole genome shotgun (WGS) entry which is preliminary data.</text>
</comment>
<keyword evidence="1" id="KW-0175">Coiled coil</keyword>
<dbReference type="Proteomes" id="UP000283805">
    <property type="component" value="Unassembled WGS sequence"/>
</dbReference>
<gene>
    <name evidence="2" type="ORF">ATJ93_2481</name>
</gene>
<dbReference type="AlphaFoldDB" id="A0A3R7FWA6"/>
<protein>
    <submittedName>
        <fullName evidence="2">Trichohyalin</fullName>
    </submittedName>
</protein>
<evidence type="ECO:0000256" key="1">
    <source>
        <dbReference type="SAM" id="Coils"/>
    </source>
</evidence>
<sequence length="149" mass="17897">MVYEDYTGLLESADPVPQFTSGNEGYPSKQEIDRLLSEAYREERERVETLLKEIEGQIQERTGLHEDLIHELEQELERYEENLQKLLRQFGSGSREKKAHQKQRIQELKQEIREEQQRHWHDRQKLLAERREARRELDALDDNLLTSLL</sequence>